<dbReference type="InterPro" id="IPR046198">
    <property type="entry name" value="DUF6230"/>
</dbReference>
<evidence type="ECO:0000313" key="2">
    <source>
        <dbReference type="EMBL" id="PRW64501.1"/>
    </source>
</evidence>
<organism evidence="2 3">
    <name type="scientific">Actinopolyspora mortivallis</name>
    <dbReference type="NCBI Taxonomy" id="33906"/>
    <lineage>
        <taxon>Bacteria</taxon>
        <taxon>Bacillati</taxon>
        <taxon>Actinomycetota</taxon>
        <taxon>Actinomycetes</taxon>
        <taxon>Actinopolysporales</taxon>
        <taxon>Actinopolysporaceae</taxon>
        <taxon>Actinopolyspora</taxon>
    </lineage>
</organism>
<dbReference type="EMBL" id="PVSR01000003">
    <property type="protein sequence ID" value="PRW64501.1"/>
    <property type="molecule type" value="Genomic_DNA"/>
</dbReference>
<name>A0A2T0GZG7_ACTMO</name>
<dbReference type="AlphaFoldDB" id="A0A2T0GZG7"/>
<dbReference type="STRING" id="1050202.GCA_000384035_02515"/>
<sequence length="209" mass="21311">MATGRKVDTEDGNTAGGRTRWKVFALVLAAGFSGVAVMLTGLSKGAVAASFTVSGTSYKASADKLTGEGVVQFGSVDRSADEAHPVLVNGFKHAKLTNFCQSIHVTDLPGLGDATVRIKAADGMSADNLVLGIDQVDGDLTLNNVEIGRDASELSAGPDGAQGAPGGFGIQASGATIDDLRQQAWSTTASTLNLNDVNISVVPGDKPCF</sequence>
<proteinExistence type="predicted"/>
<keyword evidence="1" id="KW-1133">Transmembrane helix</keyword>
<evidence type="ECO:0000313" key="3">
    <source>
        <dbReference type="Proteomes" id="UP000239352"/>
    </source>
</evidence>
<dbReference type="Pfam" id="PF19741">
    <property type="entry name" value="DUF6230"/>
    <property type="match status" value="1"/>
</dbReference>
<dbReference type="RefSeq" id="WP_106112543.1">
    <property type="nucleotide sequence ID" value="NZ_PVSR01000003.1"/>
</dbReference>
<accession>A0A2T0GZG7</accession>
<protein>
    <submittedName>
        <fullName evidence="2">Cholesterol esterase</fullName>
    </submittedName>
</protein>
<feature type="transmembrane region" description="Helical" evidence="1">
    <location>
        <begin position="21"/>
        <end position="42"/>
    </location>
</feature>
<reference evidence="2 3" key="1">
    <citation type="submission" date="2018-03" db="EMBL/GenBank/DDBJ databases">
        <title>Actinopolyspora mortivallis from Sahara, screening for active biomolecules.</title>
        <authorList>
            <person name="Selama O."/>
            <person name="Wellington E.M.H."/>
            <person name="Hacene H."/>
        </authorList>
    </citation>
    <scope>NUCLEOTIDE SEQUENCE [LARGE SCALE GENOMIC DNA]</scope>
    <source>
        <strain evidence="2 3">M5A</strain>
    </source>
</reference>
<dbReference type="Proteomes" id="UP000239352">
    <property type="component" value="Unassembled WGS sequence"/>
</dbReference>
<keyword evidence="1" id="KW-0472">Membrane</keyword>
<comment type="caution">
    <text evidence="2">The sequence shown here is derived from an EMBL/GenBank/DDBJ whole genome shotgun (WGS) entry which is preliminary data.</text>
</comment>
<evidence type="ECO:0000256" key="1">
    <source>
        <dbReference type="SAM" id="Phobius"/>
    </source>
</evidence>
<dbReference type="InParanoid" id="A0A2T0GZG7"/>
<keyword evidence="3" id="KW-1185">Reference proteome</keyword>
<gene>
    <name evidence="2" type="ORF">CEP50_03835</name>
</gene>
<keyword evidence="1" id="KW-0812">Transmembrane</keyword>